<dbReference type="Pfam" id="PF13202">
    <property type="entry name" value="EF-hand_5"/>
    <property type="match status" value="1"/>
</dbReference>
<name>A0A4R6E653_9RHOO</name>
<evidence type="ECO:0000259" key="2">
    <source>
        <dbReference type="PROSITE" id="PS50222"/>
    </source>
</evidence>
<dbReference type="PROSITE" id="PS50222">
    <property type="entry name" value="EF_HAND_2"/>
    <property type="match status" value="2"/>
</dbReference>
<dbReference type="Gene3D" id="1.10.238.10">
    <property type="entry name" value="EF-hand"/>
    <property type="match status" value="1"/>
</dbReference>
<protein>
    <submittedName>
        <fullName evidence="3">EF hand domain-containing protein</fullName>
    </submittedName>
</protein>
<proteinExistence type="predicted"/>
<feature type="region of interest" description="Disordered" evidence="1">
    <location>
        <begin position="165"/>
        <end position="197"/>
    </location>
</feature>
<feature type="region of interest" description="Disordered" evidence="1">
    <location>
        <begin position="95"/>
        <end position="136"/>
    </location>
</feature>
<dbReference type="AlphaFoldDB" id="A0A4R6E653"/>
<dbReference type="Pfam" id="PF13499">
    <property type="entry name" value="EF-hand_7"/>
    <property type="match status" value="1"/>
</dbReference>
<comment type="caution">
    <text evidence="3">The sequence shown here is derived from an EMBL/GenBank/DDBJ whole genome shotgun (WGS) entry which is preliminary data.</text>
</comment>
<evidence type="ECO:0000256" key="1">
    <source>
        <dbReference type="SAM" id="MobiDB-lite"/>
    </source>
</evidence>
<dbReference type="SMART" id="SM00054">
    <property type="entry name" value="EFh"/>
    <property type="match status" value="3"/>
</dbReference>
<dbReference type="InterPro" id="IPR018247">
    <property type="entry name" value="EF_Hand_1_Ca_BS"/>
</dbReference>
<dbReference type="OrthoDB" id="8590058at2"/>
<feature type="domain" description="EF-hand" evidence="2">
    <location>
        <begin position="23"/>
        <end position="58"/>
    </location>
</feature>
<gene>
    <name evidence="3" type="ORF">C7389_10559</name>
</gene>
<evidence type="ECO:0000313" key="3">
    <source>
        <dbReference type="EMBL" id="TDN53386.1"/>
    </source>
</evidence>
<dbReference type="SUPFAM" id="SSF47473">
    <property type="entry name" value="EF-hand"/>
    <property type="match status" value="1"/>
</dbReference>
<keyword evidence="4" id="KW-1185">Reference proteome</keyword>
<organism evidence="3 4">
    <name type="scientific">Azoarcus indigens</name>
    <dbReference type="NCBI Taxonomy" id="29545"/>
    <lineage>
        <taxon>Bacteria</taxon>
        <taxon>Pseudomonadati</taxon>
        <taxon>Pseudomonadota</taxon>
        <taxon>Betaproteobacteria</taxon>
        <taxon>Rhodocyclales</taxon>
        <taxon>Zoogloeaceae</taxon>
        <taxon>Azoarcus</taxon>
    </lineage>
</organism>
<reference evidence="3 4" key="1">
    <citation type="submission" date="2019-03" db="EMBL/GenBank/DDBJ databases">
        <title>Genomic Encyclopedia of Type Strains, Phase IV (KMG-IV): sequencing the most valuable type-strain genomes for metagenomic binning, comparative biology and taxonomic classification.</title>
        <authorList>
            <person name="Goeker M."/>
        </authorList>
    </citation>
    <scope>NUCLEOTIDE SEQUENCE [LARGE SCALE GENOMIC DNA]</scope>
    <source>
        <strain evidence="3 4">DSM 12121</strain>
    </source>
</reference>
<sequence length="231" mass="23450">MTSISSASSYGYTAWGSSSSSSRASKMAENLFSALDTDGQGYIEQSDLESAIASLGTEGASAEDLFNAMDSDADGKVTQDEMSATLEKLSQQLDGEFNRMRMEQGGMPPPPPPQGSGEEDTGFTQDELSAMASEASDSAASSLFSTLATNFEAADANGDGRVTASEAAAYRESTGSSTSQSASAAATGTSTSGSSSDGQLFARLLQLASSYGTMGANATDKLIGSSITVSA</sequence>
<feature type="region of interest" description="Disordered" evidence="1">
    <location>
        <begin position="1"/>
        <end position="23"/>
    </location>
</feature>
<dbReference type="EMBL" id="SNVV01000005">
    <property type="protein sequence ID" value="TDN53386.1"/>
    <property type="molecule type" value="Genomic_DNA"/>
</dbReference>
<dbReference type="RefSeq" id="WP_133589951.1">
    <property type="nucleotide sequence ID" value="NZ_SNVV01000005.1"/>
</dbReference>
<dbReference type="GO" id="GO:0005509">
    <property type="term" value="F:calcium ion binding"/>
    <property type="evidence" value="ECO:0007669"/>
    <property type="project" value="InterPro"/>
</dbReference>
<dbReference type="InterPro" id="IPR011992">
    <property type="entry name" value="EF-hand-dom_pair"/>
</dbReference>
<feature type="compositionally biased region" description="Low complexity" evidence="1">
    <location>
        <begin position="173"/>
        <end position="196"/>
    </location>
</feature>
<dbReference type="Proteomes" id="UP000295129">
    <property type="component" value="Unassembled WGS sequence"/>
</dbReference>
<feature type="domain" description="EF-hand" evidence="2">
    <location>
        <begin position="62"/>
        <end position="92"/>
    </location>
</feature>
<dbReference type="PROSITE" id="PS00018">
    <property type="entry name" value="EF_HAND_1"/>
    <property type="match status" value="1"/>
</dbReference>
<accession>A0A4R6E653</accession>
<dbReference type="InterPro" id="IPR002048">
    <property type="entry name" value="EF_hand_dom"/>
</dbReference>
<evidence type="ECO:0000313" key="4">
    <source>
        <dbReference type="Proteomes" id="UP000295129"/>
    </source>
</evidence>